<evidence type="ECO:0000256" key="1">
    <source>
        <dbReference type="ARBA" id="ARBA00023015"/>
    </source>
</evidence>
<dbReference type="PANTHER" id="PTHR30055">
    <property type="entry name" value="HTH-TYPE TRANSCRIPTIONAL REGULATOR RUTR"/>
    <property type="match status" value="1"/>
</dbReference>
<dbReference type="SUPFAM" id="SSF46689">
    <property type="entry name" value="Homeodomain-like"/>
    <property type="match status" value="1"/>
</dbReference>
<dbReference type="InterPro" id="IPR009057">
    <property type="entry name" value="Homeodomain-like_sf"/>
</dbReference>
<evidence type="ECO:0000313" key="7">
    <source>
        <dbReference type="Proteomes" id="UP001160130"/>
    </source>
</evidence>
<keyword evidence="7" id="KW-1185">Reference proteome</keyword>
<comment type="caution">
    <text evidence="6">The sequence shown here is derived from an EMBL/GenBank/DDBJ whole genome shotgun (WGS) entry which is preliminary data.</text>
</comment>
<proteinExistence type="predicted"/>
<evidence type="ECO:0000256" key="3">
    <source>
        <dbReference type="ARBA" id="ARBA00023163"/>
    </source>
</evidence>
<dbReference type="InterPro" id="IPR001647">
    <property type="entry name" value="HTH_TetR"/>
</dbReference>
<sequence length="190" mass="20424">MRLNRGMAGRPRDTSIDERVLSATRELLVEVGWDDLSVRLVAVRSGVGRSSLNRRWSSKAELVLHAILGEAPDMSPFSGTDLAGWIDWVVRGSHQLFSRPDVSAAVPGLLLALRENDALRKALWDGFSGPAIEMFAAEGYGSEADARAALAMAAGAALFTTTVAVDDDSPDLQQRLARLLRQALGLSPAE</sequence>
<keyword evidence="3" id="KW-0804">Transcription</keyword>
<keyword evidence="2 4" id="KW-0238">DNA-binding</keyword>
<evidence type="ECO:0000256" key="2">
    <source>
        <dbReference type="ARBA" id="ARBA00023125"/>
    </source>
</evidence>
<dbReference type="EMBL" id="JARXVE010000004">
    <property type="protein sequence ID" value="MDH6196156.1"/>
    <property type="molecule type" value="Genomic_DNA"/>
</dbReference>
<feature type="DNA-binding region" description="H-T-H motif" evidence="4">
    <location>
        <begin position="37"/>
        <end position="56"/>
    </location>
</feature>
<feature type="domain" description="HTH tetR-type" evidence="5">
    <location>
        <begin position="14"/>
        <end position="74"/>
    </location>
</feature>
<dbReference type="InterPro" id="IPR050109">
    <property type="entry name" value="HTH-type_TetR-like_transc_reg"/>
</dbReference>
<evidence type="ECO:0000256" key="4">
    <source>
        <dbReference type="PROSITE-ProRule" id="PRU00335"/>
    </source>
</evidence>
<keyword evidence="1" id="KW-0805">Transcription regulation</keyword>
<dbReference type="Gene3D" id="1.10.357.10">
    <property type="entry name" value="Tetracycline Repressor, domain 2"/>
    <property type="match status" value="1"/>
</dbReference>
<reference evidence="6 7" key="1">
    <citation type="submission" date="2023-04" db="EMBL/GenBank/DDBJ databases">
        <title>Forest soil microbial communities from Buena Vista Peninsula, Colon Province, Panama.</title>
        <authorList>
            <person name="Bouskill N."/>
        </authorList>
    </citation>
    <scope>NUCLEOTIDE SEQUENCE [LARGE SCALE GENOMIC DNA]</scope>
    <source>
        <strain evidence="6 7">AC80</strain>
    </source>
</reference>
<dbReference type="Pfam" id="PF00440">
    <property type="entry name" value="TetR_N"/>
    <property type="match status" value="1"/>
</dbReference>
<dbReference type="PROSITE" id="PS50977">
    <property type="entry name" value="HTH_TETR_2"/>
    <property type="match status" value="1"/>
</dbReference>
<protein>
    <submittedName>
        <fullName evidence="6">AcrR family transcriptional regulator</fullName>
    </submittedName>
</protein>
<accession>A0ABT6L0Q6</accession>
<name>A0ABT6L0Q6_9MYCO</name>
<dbReference type="PRINTS" id="PR00455">
    <property type="entry name" value="HTHTETR"/>
</dbReference>
<evidence type="ECO:0000259" key="5">
    <source>
        <dbReference type="PROSITE" id="PS50977"/>
    </source>
</evidence>
<dbReference type="Proteomes" id="UP001160130">
    <property type="component" value="Unassembled WGS sequence"/>
</dbReference>
<organism evidence="6 7">
    <name type="scientific">Mycolicibacterium frederiksbergense</name>
    <dbReference type="NCBI Taxonomy" id="117567"/>
    <lineage>
        <taxon>Bacteria</taxon>
        <taxon>Bacillati</taxon>
        <taxon>Actinomycetota</taxon>
        <taxon>Actinomycetes</taxon>
        <taxon>Mycobacteriales</taxon>
        <taxon>Mycobacteriaceae</taxon>
        <taxon>Mycolicibacterium</taxon>
    </lineage>
</organism>
<dbReference type="PANTHER" id="PTHR30055:SF234">
    <property type="entry name" value="HTH-TYPE TRANSCRIPTIONAL REGULATOR BETI"/>
    <property type="match status" value="1"/>
</dbReference>
<evidence type="ECO:0000313" key="6">
    <source>
        <dbReference type="EMBL" id="MDH6196156.1"/>
    </source>
</evidence>
<gene>
    <name evidence="6" type="ORF">M2272_002799</name>
</gene>